<dbReference type="GO" id="GO:0005524">
    <property type="term" value="F:ATP binding"/>
    <property type="evidence" value="ECO:0007669"/>
    <property type="project" value="UniProtKB-KW"/>
</dbReference>
<dbReference type="Pfam" id="PF00005">
    <property type="entry name" value="ABC_tran"/>
    <property type="match status" value="1"/>
</dbReference>
<dbReference type="GO" id="GO:0140359">
    <property type="term" value="F:ABC-type transporter activity"/>
    <property type="evidence" value="ECO:0007669"/>
    <property type="project" value="InterPro"/>
</dbReference>
<reference evidence="10 11" key="1">
    <citation type="submission" date="2016-10" db="EMBL/GenBank/DDBJ databases">
        <title>Paenibacillus species isolates.</title>
        <authorList>
            <person name="Beno S.M."/>
        </authorList>
    </citation>
    <scope>NUCLEOTIDE SEQUENCE [LARGE SCALE GENOMIC DNA]</scope>
    <source>
        <strain evidence="10 11">FSL H7-0604</strain>
    </source>
</reference>
<keyword evidence="2 7" id="KW-0812">Transmembrane</keyword>
<dbReference type="InterPro" id="IPR017871">
    <property type="entry name" value="ABC_transporter-like_CS"/>
</dbReference>
<evidence type="ECO:0000256" key="7">
    <source>
        <dbReference type="SAM" id="Phobius"/>
    </source>
</evidence>
<proteinExistence type="predicted"/>
<dbReference type="SUPFAM" id="SSF52540">
    <property type="entry name" value="P-loop containing nucleoside triphosphate hydrolases"/>
    <property type="match status" value="1"/>
</dbReference>
<evidence type="ECO:0000259" key="9">
    <source>
        <dbReference type="PROSITE" id="PS50929"/>
    </source>
</evidence>
<comment type="caution">
    <text evidence="10">The sequence shown here is derived from an EMBL/GenBank/DDBJ whole genome shotgun (WGS) entry which is preliminary data.</text>
</comment>
<feature type="domain" description="ABC transmembrane type-1" evidence="9">
    <location>
        <begin position="76"/>
        <end position="239"/>
    </location>
</feature>
<dbReference type="GO" id="GO:0016887">
    <property type="term" value="F:ATP hydrolysis activity"/>
    <property type="evidence" value="ECO:0007669"/>
    <property type="project" value="InterPro"/>
</dbReference>
<dbReference type="SMART" id="SM00382">
    <property type="entry name" value="AAA"/>
    <property type="match status" value="1"/>
</dbReference>
<comment type="subcellular location">
    <subcellularLocation>
        <location evidence="1">Cell membrane</location>
        <topology evidence="1">Multi-pass membrane protein</topology>
    </subcellularLocation>
</comment>
<dbReference type="PROSITE" id="PS50929">
    <property type="entry name" value="ABC_TM1F"/>
    <property type="match status" value="1"/>
</dbReference>
<dbReference type="InterPro" id="IPR003593">
    <property type="entry name" value="AAA+_ATPase"/>
</dbReference>
<feature type="transmembrane region" description="Helical" evidence="7">
    <location>
        <begin position="74"/>
        <end position="104"/>
    </location>
</feature>
<dbReference type="Gene3D" id="1.20.1560.10">
    <property type="entry name" value="ABC transporter type 1, transmembrane domain"/>
    <property type="match status" value="1"/>
</dbReference>
<evidence type="ECO:0000313" key="10">
    <source>
        <dbReference type="EMBL" id="OMD21460.1"/>
    </source>
</evidence>
<feature type="transmembrane region" description="Helical" evidence="7">
    <location>
        <begin position="180"/>
        <end position="204"/>
    </location>
</feature>
<dbReference type="GO" id="GO:0005886">
    <property type="term" value="C:plasma membrane"/>
    <property type="evidence" value="ECO:0007669"/>
    <property type="project" value="UniProtKB-SubCell"/>
</dbReference>
<accession>A0A1R0WUR3</accession>
<evidence type="ECO:0000256" key="3">
    <source>
        <dbReference type="ARBA" id="ARBA00022741"/>
    </source>
</evidence>
<dbReference type="PANTHER" id="PTHR24221:SF646">
    <property type="entry name" value="HAEMOLYSIN SECRETION ATP-BINDING PROTEIN"/>
    <property type="match status" value="1"/>
</dbReference>
<dbReference type="AlphaFoldDB" id="A0A1R0WUR3"/>
<dbReference type="RefSeq" id="WP_036678074.1">
    <property type="nucleotide sequence ID" value="NZ_MKQP01000078.1"/>
</dbReference>
<gene>
    <name evidence="10" type="ORF">BJP51_07485</name>
</gene>
<keyword evidence="5 7" id="KW-1133">Transmembrane helix</keyword>
<dbReference type="PROSITE" id="PS00211">
    <property type="entry name" value="ABC_TRANSPORTER_1"/>
    <property type="match status" value="1"/>
</dbReference>
<feature type="domain" description="ABC transporter" evidence="8">
    <location>
        <begin position="275"/>
        <end position="507"/>
    </location>
</feature>
<keyword evidence="6 7" id="KW-0472">Membrane</keyword>
<dbReference type="InterPro" id="IPR039421">
    <property type="entry name" value="Type_1_exporter"/>
</dbReference>
<dbReference type="EMBL" id="MKQP01000078">
    <property type="protein sequence ID" value="OMD21460.1"/>
    <property type="molecule type" value="Genomic_DNA"/>
</dbReference>
<dbReference type="InterPro" id="IPR036640">
    <property type="entry name" value="ABC1_TM_sf"/>
</dbReference>
<evidence type="ECO:0000259" key="8">
    <source>
        <dbReference type="PROSITE" id="PS50893"/>
    </source>
</evidence>
<dbReference type="GO" id="GO:0034040">
    <property type="term" value="F:ATPase-coupled lipid transmembrane transporter activity"/>
    <property type="evidence" value="ECO:0007669"/>
    <property type="project" value="TreeGrafter"/>
</dbReference>
<dbReference type="InterPro" id="IPR003439">
    <property type="entry name" value="ABC_transporter-like_ATP-bd"/>
</dbReference>
<evidence type="ECO:0000256" key="6">
    <source>
        <dbReference type="ARBA" id="ARBA00023136"/>
    </source>
</evidence>
<sequence>MLILYLAGINGSLRAISVTNLTATSIYELEHSILAKTSKLSTALLEDPATKTIREKAKRLSLIDLLDQWTGVTIHFITLIALIVVLSCYGFYILAVFILVVQILQLYLMRWMSRKVEAISANQTSSVRMINYIVDLLVIRNTLPEVRMYGMSSYLFSAMKELFNGNFKQMHRKVVLSETLSFSQSILMTLLNGLTIAILAITLGGSGQSAGLFVLLLQISSQIFIVIPALTRMYSDLTKSRLRFNEYSAYLELEEQVQRDPEDSIRNTYAMQITIRQLNFRYASNAQDTLKRINITLKPGERVAFVGENGSGKSTLIKLIAGLYHPTAVNIQWFNGEQEVLAHNVTKGVRVVFQDFTKLHRPIRENIAMGNIAAMYDDSRLLAAMRKAEADSYGVALDTLVGPQFGGIDLSGGQWQRLAIARAYLNNGSLTIFDEPTAALDPYAEQQAFETFLKLGEQQTSIIVTHRLYMSKFVDRIFLFEHGEIVESGTHEELMKLDGKYRGMFNRQSSLYG</sequence>
<evidence type="ECO:0000256" key="5">
    <source>
        <dbReference type="ARBA" id="ARBA00022989"/>
    </source>
</evidence>
<evidence type="ECO:0000313" key="11">
    <source>
        <dbReference type="Proteomes" id="UP000187465"/>
    </source>
</evidence>
<evidence type="ECO:0000256" key="1">
    <source>
        <dbReference type="ARBA" id="ARBA00004651"/>
    </source>
</evidence>
<dbReference type="SUPFAM" id="SSF90123">
    <property type="entry name" value="ABC transporter transmembrane region"/>
    <property type="match status" value="1"/>
</dbReference>
<evidence type="ECO:0008006" key="12">
    <source>
        <dbReference type="Google" id="ProtNLM"/>
    </source>
</evidence>
<feature type="transmembrane region" description="Helical" evidence="7">
    <location>
        <begin position="210"/>
        <end position="231"/>
    </location>
</feature>
<organism evidence="10 11">
    <name type="scientific">Paenibacillus odorifer</name>
    <dbReference type="NCBI Taxonomy" id="189426"/>
    <lineage>
        <taxon>Bacteria</taxon>
        <taxon>Bacillati</taxon>
        <taxon>Bacillota</taxon>
        <taxon>Bacilli</taxon>
        <taxon>Bacillales</taxon>
        <taxon>Paenibacillaceae</taxon>
        <taxon>Paenibacillus</taxon>
    </lineage>
</organism>
<dbReference type="Proteomes" id="UP000187465">
    <property type="component" value="Unassembled WGS sequence"/>
</dbReference>
<dbReference type="PANTHER" id="PTHR24221">
    <property type="entry name" value="ATP-BINDING CASSETTE SUB-FAMILY B"/>
    <property type="match status" value="1"/>
</dbReference>
<keyword evidence="4" id="KW-0067">ATP-binding</keyword>
<evidence type="ECO:0000256" key="4">
    <source>
        <dbReference type="ARBA" id="ARBA00022840"/>
    </source>
</evidence>
<dbReference type="PROSITE" id="PS50893">
    <property type="entry name" value="ABC_TRANSPORTER_2"/>
    <property type="match status" value="1"/>
</dbReference>
<dbReference type="InterPro" id="IPR027417">
    <property type="entry name" value="P-loop_NTPase"/>
</dbReference>
<dbReference type="Gene3D" id="3.40.50.300">
    <property type="entry name" value="P-loop containing nucleotide triphosphate hydrolases"/>
    <property type="match status" value="1"/>
</dbReference>
<keyword evidence="3" id="KW-0547">Nucleotide-binding</keyword>
<dbReference type="CDD" id="cd03228">
    <property type="entry name" value="ABCC_MRP_Like"/>
    <property type="match status" value="1"/>
</dbReference>
<evidence type="ECO:0000256" key="2">
    <source>
        <dbReference type="ARBA" id="ARBA00022692"/>
    </source>
</evidence>
<name>A0A1R0WUR3_9BACL</name>
<dbReference type="InterPro" id="IPR011527">
    <property type="entry name" value="ABC1_TM_dom"/>
</dbReference>
<protein>
    <recommendedName>
        <fullName evidence="12">ABC transporter ATP-binding protein</fullName>
    </recommendedName>
</protein>